<dbReference type="PANTHER" id="PTHR43776:SF7">
    <property type="entry name" value="D,D-DIPEPTIDE TRANSPORT ATP-BINDING PROTEIN DDPF-RELATED"/>
    <property type="match status" value="1"/>
</dbReference>
<dbReference type="Pfam" id="PF00005">
    <property type="entry name" value="ABC_tran"/>
    <property type="match status" value="1"/>
</dbReference>
<dbReference type="SUPFAM" id="SSF52540">
    <property type="entry name" value="P-loop containing nucleoside triphosphate hydrolases"/>
    <property type="match status" value="1"/>
</dbReference>
<dbReference type="Gene3D" id="3.40.50.300">
    <property type="entry name" value="P-loop containing nucleotide triphosphate hydrolases"/>
    <property type="match status" value="1"/>
</dbReference>
<reference evidence="8 9" key="1">
    <citation type="submission" date="2024-04" db="EMBL/GenBank/DDBJ databases">
        <title>Complete genome sequence of Nguyenibacter vanlangesis HBCM-1154, a strain capable of nitrogen fixation, IAA production, and phosphorus solubilization isolated from sugarcane soil.</title>
        <authorList>
            <person name="MY HANH P."/>
        </authorList>
    </citation>
    <scope>NUCLEOTIDE SEQUENCE [LARGE SCALE GENOMIC DNA]</scope>
    <source>
        <strain evidence="8 9">HBCM 1154</strain>
    </source>
</reference>
<dbReference type="CDD" id="cd03257">
    <property type="entry name" value="ABC_NikE_OppD_transporters"/>
    <property type="match status" value="1"/>
</dbReference>
<evidence type="ECO:0000256" key="3">
    <source>
        <dbReference type="ARBA" id="ARBA00022448"/>
    </source>
</evidence>
<evidence type="ECO:0000313" key="8">
    <source>
        <dbReference type="EMBL" id="XAE44723.1"/>
    </source>
</evidence>
<evidence type="ECO:0000256" key="6">
    <source>
        <dbReference type="SAM" id="MobiDB-lite"/>
    </source>
</evidence>
<dbReference type="SMART" id="SM00382">
    <property type="entry name" value="AAA"/>
    <property type="match status" value="1"/>
</dbReference>
<name>A0ABZ3DA73_9PROT</name>
<dbReference type="NCBIfam" id="TIGR01727">
    <property type="entry name" value="oligo_HPY"/>
    <property type="match status" value="1"/>
</dbReference>
<keyword evidence="4" id="KW-0547">Nucleotide-binding</keyword>
<organism evidence="8 9">
    <name type="scientific">Nguyenibacter vanlangensis</name>
    <dbReference type="NCBI Taxonomy" id="1216886"/>
    <lineage>
        <taxon>Bacteria</taxon>
        <taxon>Pseudomonadati</taxon>
        <taxon>Pseudomonadota</taxon>
        <taxon>Alphaproteobacteria</taxon>
        <taxon>Acetobacterales</taxon>
        <taxon>Acetobacteraceae</taxon>
        <taxon>Nguyenibacter</taxon>
    </lineage>
</organism>
<dbReference type="Pfam" id="PF08352">
    <property type="entry name" value="oligo_HPY"/>
    <property type="match status" value="1"/>
</dbReference>
<dbReference type="InterPro" id="IPR050319">
    <property type="entry name" value="ABC_transp_ATP-bind"/>
</dbReference>
<evidence type="ECO:0000259" key="7">
    <source>
        <dbReference type="PROSITE" id="PS50893"/>
    </source>
</evidence>
<dbReference type="Proteomes" id="UP001449795">
    <property type="component" value="Chromosome"/>
</dbReference>
<dbReference type="RefSeq" id="WP_342629941.1">
    <property type="nucleotide sequence ID" value="NZ_CP152276.1"/>
</dbReference>
<evidence type="ECO:0000256" key="5">
    <source>
        <dbReference type="ARBA" id="ARBA00022840"/>
    </source>
</evidence>
<comment type="similarity">
    <text evidence="2">Belongs to the ABC transporter superfamily.</text>
</comment>
<evidence type="ECO:0000313" key="9">
    <source>
        <dbReference type="Proteomes" id="UP001449795"/>
    </source>
</evidence>
<evidence type="ECO:0000256" key="2">
    <source>
        <dbReference type="ARBA" id="ARBA00005417"/>
    </source>
</evidence>
<dbReference type="PROSITE" id="PS50893">
    <property type="entry name" value="ABC_TRANSPORTER_2"/>
    <property type="match status" value="1"/>
</dbReference>
<comment type="subcellular location">
    <subcellularLocation>
        <location evidence="1">Cell inner membrane</location>
        <topology evidence="1">Peripheral membrane protein</topology>
    </subcellularLocation>
</comment>
<dbReference type="InterPro" id="IPR003593">
    <property type="entry name" value="AAA+_ATPase"/>
</dbReference>
<dbReference type="PROSITE" id="PS00211">
    <property type="entry name" value="ABC_TRANSPORTER_1"/>
    <property type="match status" value="1"/>
</dbReference>
<dbReference type="PANTHER" id="PTHR43776">
    <property type="entry name" value="TRANSPORT ATP-BINDING PROTEIN"/>
    <property type="match status" value="1"/>
</dbReference>
<keyword evidence="3" id="KW-0813">Transport</keyword>
<sequence>MTAVPPATAPLIAARGLHMAYRVGRGQMLRALDGVSLAVQPGEVLGLVGESGCGKSTLGRCLLRLARPTAGQVLFDGTDITALPERALRPLRQGMQMVFQDSQAALNPRRRAGDLIAEPLRVHRTPDGRRRGAAEIAARLAELMELVGLPQAALARYPHEFSGGQRQRINIARALALSPRLVVADEPVSALDVSIQAQIVNLFADLRDRLGLTYVFIAHDLAVVRQISTRVAVMYLGAIVEIGPADTVLHTPAHPYTAALLAAVPMVAFPEASPGATTRAGGHAPPLRGDVPSPVSPPPGCRFNTRCPIAQDRCRTEPPALRTVAGRSVACHFPLGG</sequence>
<evidence type="ECO:0000256" key="4">
    <source>
        <dbReference type="ARBA" id="ARBA00022741"/>
    </source>
</evidence>
<dbReference type="EMBL" id="CP152276">
    <property type="protein sequence ID" value="XAE44723.1"/>
    <property type="molecule type" value="Genomic_DNA"/>
</dbReference>
<protein>
    <submittedName>
        <fullName evidence="8">ABC transporter ATP-binding protein</fullName>
    </submittedName>
</protein>
<accession>A0ABZ3DA73</accession>
<dbReference type="InterPro" id="IPR017871">
    <property type="entry name" value="ABC_transporter-like_CS"/>
</dbReference>
<dbReference type="InterPro" id="IPR013563">
    <property type="entry name" value="Oligopep_ABC_C"/>
</dbReference>
<feature type="domain" description="ABC transporter" evidence="7">
    <location>
        <begin position="14"/>
        <end position="261"/>
    </location>
</feature>
<keyword evidence="9" id="KW-1185">Reference proteome</keyword>
<feature type="region of interest" description="Disordered" evidence="6">
    <location>
        <begin position="274"/>
        <end position="295"/>
    </location>
</feature>
<gene>
    <name evidence="8" type="ORF">AAC691_10025</name>
</gene>
<dbReference type="GO" id="GO:0005524">
    <property type="term" value="F:ATP binding"/>
    <property type="evidence" value="ECO:0007669"/>
    <property type="project" value="UniProtKB-KW"/>
</dbReference>
<keyword evidence="5 8" id="KW-0067">ATP-binding</keyword>
<dbReference type="InterPro" id="IPR027417">
    <property type="entry name" value="P-loop_NTPase"/>
</dbReference>
<proteinExistence type="inferred from homology"/>
<evidence type="ECO:0000256" key="1">
    <source>
        <dbReference type="ARBA" id="ARBA00004417"/>
    </source>
</evidence>
<dbReference type="InterPro" id="IPR003439">
    <property type="entry name" value="ABC_transporter-like_ATP-bd"/>
</dbReference>